<evidence type="ECO:0000256" key="1">
    <source>
        <dbReference type="SAM" id="SignalP"/>
    </source>
</evidence>
<dbReference type="Gene3D" id="3.30.1340.30">
    <property type="match status" value="1"/>
</dbReference>
<dbReference type="HOGENOM" id="CLU_098552_3_1_4"/>
<dbReference type="STRING" id="292415.Tbd_2251"/>
<dbReference type="InterPro" id="IPR007055">
    <property type="entry name" value="BON_dom"/>
</dbReference>
<dbReference type="PROSITE" id="PS51257">
    <property type="entry name" value="PROKAR_LIPOPROTEIN"/>
    <property type="match status" value="1"/>
</dbReference>
<accession>Q3SGP3</accession>
<evidence type="ECO:0000259" key="2">
    <source>
        <dbReference type="PROSITE" id="PS50914"/>
    </source>
</evidence>
<keyword evidence="4" id="KW-1185">Reference proteome</keyword>
<dbReference type="PANTHER" id="PTHR34606:SF16">
    <property type="entry name" value="BON DOMAIN-CONTAINING PROTEIN"/>
    <property type="match status" value="1"/>
</dbReference>
<evidence type="ECO:0000313" key="4">
    <source>
        <dbReference type="Proteomes" id="UP000008291"/>
    </source>
</evidence>
<evidence type="ECO:0000313" key="3">
    <source>
        <dbReference type="EMBL" id="AAZ98204.1"/>
    </source>
</evidence>
<dbReference type="PANTHER" id="PTHR34606">
    <property type="entry name" value="BON DOMAIN-CONTAINING PROTEIN"/>
    <property type="match status" value="1"/>
</dbReference>
<dbReference type="PROSITE" id="PS50914">
    <property type="entry name" value="BON"/>
    <property type="match status" value="1"/>
</dbReference>
<protein>
    <submittedName>
        <fullName evidence="3">Transport-associated</fullName>
    </submittedName>
</protein>
<dbReference type="Proteomes" id="UP000008291">
    <property type="component" value="Chromosome"/>
</dbReference>
<dbReference type="InterPro" id="IPR051686">
    <property type="entry name" value="Lipoprotein_DolP"/>
</dbReference>
<dbReference type="RefSeq" id="WP_011312763.1">
    <property type="nucleotide sequence ID" value="NC_007404.1"/>
</dbReference>
<keyword evidence="1" id="KW-0732">Signal</keyword>
<reference evidence="3 4" key="1">
    <citation type="journal article" date="2006" name="J. Bacteriol.">
        <title>The genome sequence of the obligately chemolithoautotrophic, facultatively anaerobic bacterium Thiobacillus denitrificans.</title>
        <authorList>
            <person name="Beller H.R."/>
            <person name="Chain P.S."/>
            <person name="Letain T.E."/>
            <person name="Chakicherla A."/>
            <person name="Larimer F.W."/>
            <person name="Richardson P.M."/>
            <person name="Coleman M.A."/>
            <person name="Wood A.P."/>
            <person name="Kelly D.P."/>
        </authorList>
    </citation>
    <scope>NUCLEOTIDE SEQUENCE [LARGE SCALE GENOMIC DNA]</scope>
    <source>
        <strain evidence="3 4">ATCC 25259</strain>
    </source>
</reference>
<dbReference type="OrthoDB" id="7360581at2"/>
<feature type="chain" id="PRO_5004228848" evidence="1">
    <location>
        <begin position="22"/>
        <end position="103"/>
    </location>
</feature>
<dbReference type="AlphaFoldDB" id="Q3SGP3"/>
<dbReference type="SMART" id="SM00749">
    <property type="entry name" value="BON"/>
    <property type="match status" value="1"/>
</dbReference>
<dbReference type="eggNOG" id="COG2823">
    <property type="taxonomic scope" value="Bacteria"/>
</dbReference>
<feature type="domain" description="BON" evidence="2">
    <location>
        <begin position="35"/>
        <end position="103"/>
    </location>
</feature>
<feature type="signal peptide" evidence="1">
    <location>
        <begin position="1"/>
        <end position="21"/>
    </location>
</feature>
<dbReference type="InterPro" id="IPR014004">
    <property type="entry name" value="Transpt-assoc_nodulatn_dom_bac"/>
</dbReference>
<dbReference type="EMBL" id="CP000116">
    <property type="protein sequence ID" value="AAZ98204.1"/>
    <property type="molecule type" value="Genomic_DNA"/>
</dbReference>
<dbReference type="Pfam" id="PF04972">
    <property type="entry name" value="BON"/>
    <property type="match status" value="1"/>
</dbReference>
<dbReference type="KEGG" id="tbd:Tbd_2251"/>
<organism evidence="3 4">
    <name type="scientific">Thiobacillus denitrificans (strain ATCC 25259 / T1)</name>
    <dbReference type="NCBI Taxonomy" id="292415"/>
    <lineage>
        <taxon>Bacteria</taxon>
        <taxon>Pseudomonadati</taxon>
        <taxon>Pseudomonadota</taxon>
        <taxon>Betaproteobacteria</taxon>
        <taxon>Nitrosomonadales</taxon>
        <taxon>Thiobacillaceae</taxon>
        <taxon>Thiobacillus</taxon>
    </lineage>
</organism>
<name>Q3SGP3_THIDA</name>
<sequence length="103" mass="10667">MATGKLIAAVFVASTLGLAGCAVTRDQSTVGQFVDDSAITTQVKARFAESPVVSAMAIKVKTLNGTVQLSGFAKNASEREAAESIARSVANVKDVRNDIVVQP</sequence>
<gene>
    <name evidence="3" type="ordered locus">Tbd_2251</name>
</gene>
<proteinExistence type="predicted"/>